<evidence type="ECO:0000256" key="8">
    <source>
        <dbReference type="SAM" id="MobiDB-lite"/>
    </source>
</evidence>
<keyword evidence="1 7" id="KW-0963">Cytoplasm</keyword>
<feature type="region of interest" description="Disordered" evidence="8">
    <location>
        <begin position="1"/>
        <end position="21"/>
    </location>
</feature>
<dbReference type="HAMAP" id="MF_03188">
    <property type="entry name" value="Methyltr_EFM4"/>
    <property type="match status" value="1"/>
</dbReference>
<dbReference type="GO" id="GO:0005737">
    <property type="term" value="C:cytoplasm"/>
    <property type="evidence" value="ECO:0007669"/>
    <property type="project" value="UniProtKB-SubCell"/>
</dbReference>
<dbReference type="GO" id="GO:0032259">
    <property type="term" value="P:methylation"/>
    <property type="evidence" value="ECO:0007669"/>
    <property type="project" value="UniProtKB-KW"/>
</dbReference>
<proteinExistence type="inferred from homology"/>
<protein>
    <recommendedName>
        <fullName evidence="7">EEF1A lysine methyltransferase 2</fullName>
        <ecNumber evidence="7">2.1.1.-</ecNumber>
    </recommendedName>
    <alternativeName>
        <fullName evidence="7">Methyltransferase-like protein 10</fullName>
    </alternativeName>
    <alternativeName>
        <fullName evidence="7">Protein-lysine N-methyltransferase METTL10</fullName>
    </alternativeName>
</protein>
<reference evidence="10" key="1">
    <citation type="submission" date="2025-08" db="UniProtKB">
        <authorList>
            <consortium name="Ensembl"/>
        </authorList>
    </citation>
    <scope>IDENTIFICATION</scope>
</reference>
<feature type="compositionally biased region" description="Pro residues" evidence="8">
    <location>
        <begin position="1"/>
        <end position="11"/>
    </location>
</feature>
<evidence type="ECO:0000259" key="9">
    <source>
        <dbReference type="Pfam" id="PF13847"/>
    </source>
</evidence>
<evidence type="ECO:0000256" key="1">
    <source>
        <dbReference type="ARBA" id="ARBA00022490"/>
    </source>
</evidence>
<dbReference type="Ensembl" id="ENSACOT00000018718.1">
    <property type="protein sequence ID" value="ENSACOP00000018060.1"/>
    <property type="gene ID" value="ENSACOG00000012483.1"/>
</dbReference>
<name>A0A8B9G182_9PSIT</name>
<evidence type="ECO:0000256" key="5">
    <source>
        <dbReference type="ARBA" id="ARBA00023242"/>
    </source>
</evidence>
<dbReference type="PANTHER" id="PTHR12843:SF5">
    <property type="entry name" value="EEF1A LYSINE METHYLTRANSFERASE 2"/>
    <property type="match status" value="1"/>
</dbReference>
<dbReference type="PANTHER" id="PTHR12843">
    <property type="entry name" value="PROTEIN-LYSINE N-METHYLTRANSFERASE METTL10"/>
    <property type="match status" value="1"/>
</dbReference>
<sequence>MEPSPVAPETPTPARSGSPGTYVVGAAVGAVVADGTERVARDGSRHDGHRHHRRRAHKPPRAPAARSLPAAARGIMGSVVLYAASAGAGRASSPAPGAAREPLRGEWPRVVGPVQSRWDAAYDRELQTFQDIGDAGEVWFGEESMTRIIRWLEKQKVPLDSRVLDIGTGNGVLLIELAKYGYTNLTGIDYSPSAIQLSEKIREKEGMSNIKLKVEDFLAPSAELSGFEICIDKGTFDAISLNPDDAAAKRKQYVRSLCSVLKPEGFFLITSCNWTKEELLNEFREGFEVLEELPTPKFCFGGRIGNSVTALVFQRKKEEAIHLGQMR</sequence>
<dbReference type="GO" id="GO:0016279">
    <property type="term" value="F:protein-lysine N-methyltransferase activity"/>
    <property type="evidence" value="ECO:0007669"/>
    <property type="project" value="UniProtKB-UniRule"/>
</dbReference>
<evidence type="ECO:0000256" key="7">
    <source>
        <dbReference type="HAMAP-Rule" id="MF_03188"/>
    </source>
</evidence>
<evidence type="ECO:0000256" key="2">
    <source>
        <dbReference type="ARBA" id="ARBA00022603"/>
    </source>
</evidence>
<feature type="region of interest" description="Disordered" evidence="8">
    <location>
        <begin position="34"/>
        <end position="68"/>
    </location>
</feature>
<dbReference type="EC" id="2.1.1.-" evidence="7"/>
<reference evidence="10" key="2">
    <citation type="submission" date="2025-09" db="UniProtKB">
        <authorList>
            <consortium name="Ensembl"/>
        </authorList>
    </citation>
    <scope>IDENTIFICATION</scope>
</reference>
<dbReference type="FunFam" id="3.40.50.150:FF:000172">
    <property type="entry name" value="EEF1A lysine methyltransferase 2"/>
    <property type="match status" value="1"/>
</dbReference>
<gene>
    <name evidence="7" type="primary">EEF1AKMT2</name>
    <name evidence="7" type="synonym">METTL10</name>
</gene>
<dbReference type="Pfam" id="PF13847">
    <property type="entry name" value="Methyltransf_31"/>
    <property type="match status" value="1"/>
</dbReference>
<comment type="catalytic activity">
    <reaction evidence="6">
        <text>L-lysyl-[protein] + 3 S-adenosyl-L-methionine = N(6),N(6),N(6)-trimethyl-L-lysyl-[protein] + 3 S-adenosyl-L-homocysteine + 3 H(+)</text>
        <dbReference type="Rhea" id="RHEA:54192"/>
        <dbReference type="Rhea" id="RHEA-COMP:9752"/>
        <dbReference type="Rhea" id="RHEA-COMP:13826"/>
        <dbReference type="ChEBI" id="CHEBI:15378"/>
        <dbReference type="ChEBI" id="CHEBI:29969"/>
        <dbReference type="ChEBI" id="CHEBI:57856"/>
        <dbReference type="ChEBI" id="CHEBI:59789"/>
        <dbReference type="ChEBI" id="CHEBI:61961"/>
    </reaction>
    <physiologicalReaction direction="left-to-right" evidence="6">
        <dbReference type="Rhea" id="RHEA:54193"/>
    </physiologicalReaction>
</comment>
<evidence type="ECO:0000256" key="6">
    <source>
        <dbReference type="ARBA" id="ARBA00049497"/>
    </source>
</evidence>
<dbReference type="Gene3D" id="3.40.50.150">
    <property type="entry name" value="Vaccinia Virus protein VP39"/>
    <property type="match status" value="1"/>
</dbReference>
<dbReference type="CDD" id="cd02440">
    <property type="entry name" value="AdoMet_MTases"/>
    <property type="match status" value="1"/>
</dbReference>
<dbReference type="InterPro" id="IPR026635">
    <property type="entry name" value="Efm4/METTL10"/>
</dbReference>
<dbReference type="SUPFAM" id="SSF53335">
    <property type="entry name" value="S-adenosyl-L-methionine-dependent methyltransferases"/>
    <property type="match status" value="1"/>
</dbReference>
<dbReference type="InterPro" id="IPR025714">
    <property type="entry name" value="Methyltranfer_dom"/>
</dbReference>
<evidence type="ECO:0000313" key="10">
    <source>
        <dbReference type="Ensembl" id="ENSACOP00000018060.1"/>
    </source>
</evidence>
<keyword evidence="2 7" id="KW-0489">Methyltransferase</keyword>
<keyword evidence="11" id="KW-1185">Reference proteome</keyword>
<comment type="function">
    <text evidence="7">Protein-lysine methyltransferase that selectively catalyzes the trimethylation of EEF1A at 'Lys-318'.</text>
</comment>
<comment type="subcellular location">
    <subcellularLocation>
        <location evidence="7">Cytoplasm</location>
    </subcellularLocation>
    <subcellularLocation>
        <location evidence="7">Nucleus</location>
    </subcellularLocation>
</comment>
<feature type="domain" description="Methyltransferase" evidence="9">
    <location>
        <begin position="161"/>
        <end position="292"/>
    </location>
</feature>
<dbReference type="InterPro" id="IPR029063">
    <property type="entry name" value="SAM-dependent_MTases_sf"/>
</dbReference>
<feature type="compositionally biased region" description="Basic and acidic residues" evidence="8">
    <location>
        <begin position="35"/>
        <end position="46"/>
    </location>
</feature>
<dbReference type="Proteomes" id="UP000694522">
    <property type="component" value="Unplaced"/>
</dbReference>
<evidence type="ECO:0000313" key="11">
    <source>
        <dbReference type="Proteomes" id="UP000694522"/>
    </source>
</evidence>
<keyword evidence="3 7" id="KW-0808">Transferase</keyword>
<accession>A0A8B9G182</accession>
<feature type="compositionally biased region" description="Basic residues" evidence="8">
    <location>
        <begin position="47"/>
        <end position="60"/>
    </location>
</feature>
<keyword evidence="4 7" id="KW-0949">S-adenosyl-L-methionine</keyword>
<dbReference type="AlphaFoldDB" id="A0A8B9G182"/>
<dbReference type="GO" id="GO:0005634">
    <property type="term" value="C:nucleus"/>
    <property type="evidence" value="ECO:0007669"/>
    <property type="project" value="UniProtKB-SubCell"/>
</dbReference>
<organism evidence="10 11">
    <name type="scientific">Amazona collaria</name>
    <name type="common">yellow-billed parrot</name>
    <dbReference type="NCBI Taxonomy" id="241587"/>
    <lineage>
        <taxon>Eukaryota</taxon>
        <taxon>Metazoa</taxon>
        <taxon>Chordata</taxon>
        <taxon>Craniata</taxon>
        <taxon>Vertebrata</taxon>
        <taxon>Euteleostomi</taxon>
        <taxon>Archelosauria</taxon>
        <taxon>Archosauria</taxon>
        <taxon>Dinosauria</taxon>
        <taxon>Saurischia</taxon>
        <taxon>Theropoda</taxon>
        <taxon>Coelurosauria</taxon>
        <taxon>Aves</taxon>
        <taxon>Neognathae</taxon>
        <taxon>Neoaves</taxon>
        <taxon>Telluraves</taxon>
        <taxon>Australaves</taxon>
        <taxon>Psittaciformes</taxon>
        <taxon>Psittacidae</taxon>
        <taxon>Amazona</taxon>
    </lineage>
</organism>
<evidence type="ECO:0000256" key="4">
    <source>
        <dbReference type="ARBA" id="ARBA00022691"/>
    </source>
</evidence>
<evidence type="ECO:0000256" key="3">
    <source>
        <dbReference type="ARBA" id="ARBA00022679"/>
    </source>
</evidence>
<keyword evidence="5 7" id="KW-0539">Nucleus</keyword>
<comment type="similarity">
    <text evidence="7">Belongs to the class I-like SAM-binding methyltransferase superfamily. EFM4 family.</text>
</comment>